<dbReference type="Gene3D" id="1.50.10.150">
    <property type="entry name" value="Voltage-dependent anion channel"/>
    <property type="match status" value="1"/>
</dbReference>
<evidence type="ECO:0000256" key="3">
    <source>
        <dbReference type="ARBA" id="ARBA00022989"/>
    </source>
</evidence>
<keyword evidence="4 5" id="KW-0472">Membrane</keyword>
<dbReference type="RefSeq" id="WP_090253539.1">
    <property type="nucleotide sequence ID" value="NZ_FOAA01000009.1"/>
</dbReference>
<keyword evidence="3 5" id="KW-1133">Transmembrane helix</keyword>
<feature type="transmembrane region" description="Helical" evidence="5">
    <location>
        <begin position="178"/>
        <end position="196"/>
    </location>
</feature>
<feature type="transmembrane region" description="Helical" evidence="5">
    <location>
        <begin position="208"/>
        <end position="230"/>
    </location>
</feature>
<feature type="transmembrane region" description="Helical" evidence="5">
    <location>
        <begin position="92"/>
        <end position="110"/>
    </location>
</feature>
<feature type="transmembrane region" description="Helical" evidence="5">
    <location>
        <begin position="292"/>
        <end position="314"/>
    </location>
</feature>
<proteinExistence type="predicted"/>
<dbReference type="Proteomes" id="UP000199256">
    <property type="component" value="Unassembled WGS sequence"/>
</dbReference>
<feature type="transmembrane region" description="Helical" evidence="5">
    <location>
        <begin position="116"/>
        <end position="140"/>
    </location>
</feature>
<feature type="transmembrane region" description="Helical" evidence="5">
    <location>
        <begin position="152"/>
        <end position="172"/>
    </location>
</feature>
<feature type="transmembrane region" description="Helical" evidence="5">
    <location>
        <begin position="268"/>
        <end position="286"/>
    </location>
</feature>
<dbReference type="PANTHER" id="PTHR37955">
    <property type="entry name" value="TELLURITE RESISTANCE PROTEIN TEHA"/>
    <property type="match status" value="1"/>
</dbReference>
<evidence type="ECO:0000256" key="2">
    <source>
        <dbReference type="ARBA" id="ARBA00022692"/>
    </source>
</evidence>
<dbReference type="Pfam" id="PF03595">
    <property type="entry name" value="SLAC1"/>
    <property type="match status" value="1"/>
</dbReference>
<dbReference type="InterPro" id="IPR052951">
    <property type="entry name" value="Tellurite_res_ion_channel"/>
</dbReference>
<evidence type="ECO:0000313" key="6">
    <source>
        <dbReference type="EMBL" id="SEL07968.1"/>
    </source>
</evidence>
<evidence type="ECO:0000256" key="5">
    <source>
        <dbReference type="SAM" id="Phobius"/>
    </source>
</evidence>
<sequence>MESSSSQTPKTPGPSHWLMHVPIPLFAMVMGITGLGLAWRKAHHVLGLPAVIGETLLVLGATLFVGITLLYITKAMRHFDEVQAEFRHPIRVNFFPTFSISLLLLGIAALEHWPALSLVLWAVGTTLHFIGTVYVMGRWIHHSHEINMINPAWFIPVVGNLLVPVGGVPLGFVETSWFFFSIGMIFWVILFTIVFYRIVFHNPLPAKFLPTLFILIAPPAVGMIGYMGLMGHEVDMLARMLVYVGLFITVLNVSLASQFLKVPFFVSWWAYTFPLAAMSIATLEYLDVMKGIGLTLVAGAVLTLTTFVILAVLVRTTAALLTGKLFVPD</sequence>
<feature type="transmembrane region" description="Helical" evidence="5">
    <location>
        <begin position="51"/>
        <end position="72"/>
    </location>
</feature>
<dbReference type="GO" id="GO:0005886">
    <property type="term" value="C:plasma membrane"/>
    <property type="evidence" value="ECO:0007669"/>
    <property type="project" value="TreeGrafter"/>
</dbReference>
<dbReference type="STRING" id="1396821.SAMN05444515_10917"/>
<evidence type="ECO:0000313" key="7">
    <source>
        <dbReference type="Proteomes" id="UP000199256"/>
    </source>
</evidence>
<gene>
    <name evidence="6" type="ORF">SAMN05444515_10917</name>
</gene>
<dbReference type="EMBL" id="FOAA01000009">
    <property type="protein sequence ID" value="SEL07968.1"/>
    <property type="molecule type" value="Genomic_DNA"/>
</dbReference>
<name>A0A1H7MAP3_9GAMM</name>
<dbReference type="InterPro" id="IPR038665">
    <property type="entry name" value="Voltage-dep_anion_channel_sf"/>
</dbReference>
<reference evidence="7" key="1">
    <citation type="submission" date="2016-10" db="EMBL/GenBank/DDBJ databases">
        <authorList>
            <person name="Varghese N."/>
            <person name="Submissions S."/>
        </authorList>
    </citation>
    <scope>NUCLEOTIDE SEQUENCE [LARGE SCALE GENOMIC DNA]</scope>
    <source>
        <strain evidence="7">DSM 241</strain>
    </source>
</reference>
<dbReference type="AlphaFoldDB" id="A0A1H7MAP3"/>
<dbReference type="InterPro" id="IPR004695">
    <property type="entry name" value="SLAC1/Mae1/Ssu1/TehA"/>
</dbReference>
<keyword evidence="2 5" id="KW-0812">Transmembrane</keyword>
<dbReference type="PANTHER" id="PTHR37955:SF1">
    <property type="entry name" value="DEP DOMAIN-CONTAINING PROTEIN"/>
    <property type="match status" value="1"/>
</dbReference>
<evidence type="ECO:0000256" key="1">
    <source>
        <dbReference type="ARBA" id="ARBA00004141"/>
    </source>
</evidence>
<organism evidence="6 7">
    <name type="scientific">Ectothiorhodospira marina</name>
    <dbReference type="NCBI Taxonomy" id="1396821"/>
    <lineage>
        <taxon>Bacteria</taxon>
        <taxon>Pseudomonadati</taxon>
        <taxon>Pseudomonadota</taxon>
        <taxon>Gammaproteobacteria</taxon>
        <taxon>Chromatiales</taxon>
        <taxon>Ectothiorhodospiraceae</taxon>
        <taxon>Ectothiorhodospira</taxon>
    </lineage>
</organism>
<protein>
    <submittedName>
        <fullName evidence="6">Tellurite resistance protein</fullName>
    </submittedName>
</protein>
<feature type="transmembrane region" description="Helical" evidence="5">
    <location>
        <begin position="21"/>
        <end position="39"/>
    </location>
</feature>
<dbReference type="CDD" id="cd09323">
    <property type="entry name" value="TDT_SLAC1_like"/>
    <property type="match status" value="1"/>
</dbReference>
<comment type="subcellular location">
    <subcellularLocation>
        <location evidence="1">Membrane</location>
        <topology evidence="1">Multi-pass membrane protein</topology>
    </subcellularLocation>
</comment>
<feature type="transmembrane region" description="Helical" evidence="5">
    <location>
        <begin position="236"/>
        <end position="256"/>
    </location>
</feature>
<evidence type="ECO:0000256" key="4">
    <source>
        <dbReference type="ARBA" id="ARBA00023136"/>
    </source>
</evidence>
<keyword evidence="7" id="KW-1185">Reference proteome</keyword>
<accession>A0A1H7MAP3</accession>
<dbReference type="OrthoDB" id="309023at2"/>
<dbReference type="GO" id="GO:0046583">
    <property type="term" value="F:monoatomic cation efflux transmembrane transporter activity"/>
    <property type="evidence" value="ECO:0007669"/>
    <property type="project" value="TreeGrafter"/>
</dbReference>